<evidence type="ECO:0008006" key="3">
    <source>
        <dbReference type="Google" id="ProtNLM"/>
    </source>
</evidence>
<dbReference type="EMBL" id="JBBPFD010000008">
    <property type="protein sequence ID" value="KAK7915584.1"/>
    <property type="molecule type" value="Genomic_DNA"/>
</dbReference>
<name>A0AAW0PCB6_9GOBI</name>
<sequence>MTLAADCQNVPIPPAIKDYNKHMGGVDLSDALIGFYQVLHKPGSGTNLLLSFYGHCHRQRFIIYKEHCKVSNSTPMAQKSFRHTLIFELEAEANRLNQTQDKGDRVPVIKTHRLVHITSEGGMTSGRLKCRKCHVNKTAVKCFTCDTPLCFQQQRDCYYECMQKEA</sequence>
<dbReference type="PANTHER" id="PTHR47272:SF2">
    <property type="entry name" value="PIGGYBAC TRANSPOSABLE ELEMENT-DERIVED PROTEIN 3-LIKE"/>
    <property type="match status" value="1"/>
</dbReference>
<accession>A0AAW0PCB6</accession>
<keyword evidence="2" id="KW-1185">Reference proteome</keyword>
<dbReference type="AlphaFoldDB" id="A0AAW0PCB6"/>
<proteinExistence type="predicted"/>
<organism evidence="1 2">
    <name type="scientific">Mugilogobius chulae</name>
    <name type="common">yellowstripe goby</name>
    <dbReference type="NCBI Taxonomy" id="88201"/>
    <lineage>
        <taxon>Eukaryota</taxon>
        <taxon>Metazoa</taxon>
        <taxon>Chordata</taxon>
        <taxon>Craniata</taxon>
        <taxon>Vertebrata</taxon>
        <taxon>Euteleostomi</taxon>
        <taxon>Actinopterygii</taxon>
        <taxon>Neopterygii</taxon>
        <taxon>Teleostei</taxon>
        <taxon>Neoteleostei</taxon>
        <taxon>Acanthomorphata</taxon>
        <taxon>Gobiaria</taxon>
        <taxon>Gobiiformes</taxon>
        <taxon>Gobioidei</taxon>
        <taxon>Gobiidae</taxon>
        <taxon>Gobionellinae</taxon>
        <taxon>Mugilogobius</taxon>
    </lineage>
</organism>
<gene>
    <name evidence="1" type="ORF">WMY93_011345</name>
</gene>
<evidence type="ECO:0000313" key="1">
    <source>
        <dbReference type="EMBL" id="KAK7915584.1"/>
    </source>
</evidence>
<comment type="caution">
    <text evidence="1">The sequence shown here is derived from an EMBL/GenBank/DDBJ whole genome shotgun (WGS) entry which is preliminary data.</text>
</comment>
<reference evidence="2" key="1">
    <citation type="submission" date="2024-04" db="EMBL/GenBank/DDBJ databases">
        <title>Salinicola lusitanus LLJ914,a marine bacterium isolated from the Okinawa Trough.</title>
        <authorList>
            <person name="Li J."/>
        </authorList>
    </citation>
    <scope>NUCLEOTIDE SEQUENCE [LARGE SCALE GENOMIC DNA]</scope>
</reference>
<dbReference type="Proteomes" id="UP001460270">
    <property type="component" value="Unassembled WGS sequence"/>
</dbReference>
<dbReference type="PANTHER" id="PTHR47272">
    <property type="entry name" value="DDE_TNP_1_7 DOMAIN-CONTAINING PROTEIN"/>
    <property type="match status" value="1"/>
</dbReference>
<evidence type="ECO:0000313" key="2">
    <source>
        <dbReference type="Proteomes" id="UP001460270"/>
    </source>
</evidence>
<protein>
    <recommendedName>
        <fullName evidence="3">PiggyBac transposable element-derived protein domain-containing protein</fullName>
    </recommendedName>
</protein>